<accession>A0A0Q2X1W2</accession>
<dbReference type="EMBL" id="LKTM01000373">
    <property type="protein sequence ID" value="KQH75508.1"/>
    <property type="molecule type" value="Genomic_DNA"/>
</dbReference>
<sequence length="278" mass="29501">MRERLPAVAAVFCAGDIDYEAFTTIVFRTDLIEDPQVLAAVDAAVAARVTRWPSLSRGRLSAKVDAIVARADADALRRRTEVVQAEREVWISPPLNGLAQIEGRLRATDAKAIDARLSALAATVCGNDPRTLAQRRADALGALAAGGTRLGCECARPDCIAAGRKPSSPVVIHVIAEAATLAGRSDSPGCLLGGEDLITPEVLAELALTARQVPLIHPGYALPEPQYHPSQALADFVRARDLTCRWPGCEVPAIHCDCDHTIPWAQGGPTHAGKLKCC</sequence>
<evidence type="ECO:0000313" key="2">
    <source>
        <dbReference type="EMBL" id="KQH75508.1"/>
    </source>
</evidence>
<dbReference type="CDD" id="cd00085">
    <property type="entry name" value="HNHc"/>
    <property type="match status" value="1"/>
</dbReference>
<reference evidence="2 3" key="1">
    <citation type="submission" date="2015-10" db="EMBL/GenBank/DDBJ databases">
        <title>Mycobacterium gordonae draft genome assembly.</title>
        <authorList>
            <person name="Ustinova V."/>
            <person name="Smirnova T."/>
            <person name="Blagodatskikh K."/>
            <person name="Varlamov D."/>
            <person name="Larionova E."/>
            <person name="Chernousova L."/>
        </authorList>
    </citation>
    <scope>NUCLEOTIDE SEQUENCE [LARGE SCALE GENOMIC DNA]</scope>
    <source>
        <strain evidence="2 3">CTRI 14-8773</strain>
    </source>
</reference>
<dbReference type="InterPro" id="IPR003615">
    <property type="entry name" value="HNH_nuc"/>
</dbReference>
<dbReference type="Proteomes" id="UP000051677">
    <property type="component" value="Unassembled WGS sequence"/>
</dbReference>
<name>A0A0Q2X1W2_MYCGO</name>
<dbReference type="AlphaFoldDB" id="A0A0Q2X1W2"/>
<dbReference type="Pfam" id="PF02720">
    <property type="entry name" value="DUF222"/>
    <property type="match status" value="1"/>
</dbReference>
<comment type="caution">
    <text evidence="2">The sequence shown here is derived from an EMBL/GenBank/DDBJ whole genome shotgun (WGS) entry which is preliminary data.</text>
</comment>
<organism evidence="2 3">
    <name type="scientific">Mycobacterium gordonae</name>
    <dbReference type="NCBI Taxonomy" id="1778"/>
    <lineage>
        <taxon>Bacteria</taxon>
        <taxon>Bacillati</taxon>
        <taxon>Actinomycetota</taxon>
        <taxon>Actinomycetes</taxon>
        <taxon>Mycobacteriales</taxon>
        <taxon>Mycobacteriaceae</taxon>
        <taxon>Mycobacterium</taxon>
    </lineage>
</organism>
<evidence type="ECO:0000259" key="1">
    <source>
        <dbReference type="Pfam" id="PF02720"/>
    </source>
</evidence>
<proteinExistence type="predicted"/>
<protein>
    <recommendedName>
        <fullName evidence="1">DUF222 domain-containing protein</fullName>
    </recommendedName>
</protein>
<feature type="domain" description="DUF222" evidence="1">
    <location>
        <begin position="1"/>
        <end position="241"/>
    </location>
</feature>
<dbReference type="InterPro" id="IPR003870">
    <property type="entry name" value="DUF222"/>
</dbReference>
<evidence type="ECO:0000313" key="3">
    <source>
        <dbReference type="Proteomes" id="UP000051677"/>
    </source>
</evidence>
<gene>
    <name evidence="2" type="ORF">AO501_30185</name>
</gene>